<proteinExistence type="predicted"/>
<evidence type="ECO:0000313" key="2">
    <source>
        <dbReference type="EMBL" id="SKA18095.1"/>
    </source>
</evidence>
<dbReference type="STRING" id="1365950.SAMN05428963_107167"/>
<reference evidence="2 3" key="1">
    <citation type="submission" date="2017-02" db="EMBL/GenBank/DDBJ databases">
        <authorList>
            <person name="Peterson S.W."/>
        </authorList>
    </citation>
    <scope>NUCLEOTIDE SEQUENCE [LARGE SCALE GENOMIC DNA]</scope>
    <source>
        <strain evidence="2 3">USBA 369</strain>
    </source>
</reference>
<dbReference type="RefSeq" id="WP_131829911.1">
    <property type="nucleotide sequence ID" value="NZ_FUXL01000007.1"/>
</dbReference>
<gene>
    <name evidence="2" type="ORF">SAMN05428963_107167</name>
</gene>
<protein>
    <submittedName>
        <fullName evidence="2">Uncharacterized protein</fullName>
    </submittedName>
</protein>
<sequence length="147" mass="15979">MPIWKILFISIMLAASYGAASADWRFRSDAGPGATYFEGGRMVGLRIECAGGEPSLVFFGEGWDLQPDMTYSVVALVDDTAFVLPSKVRRRGGERDLVHRADWKETAPLIQALMAGKNVEISTPLGRYTLPLKGSSAALKALRAACR</sequence>
<feature type="chain" id="PRO_5012233615" evidence="1">
    <location>
        <begin position="23"/>
        <end position="147"/>
    </location>
</feature>
<dbReference type="OrthoDB" id="7916356at2"/>
<keyword evidence="1" id="KW-0732">Signal</keyword>
<evidence type="ECO:0000256" key="1">
    <source>
        <dbReference type="SAM" id="SignalP"/>
    </source>
</evidence>
<keyword evidence="3" id="KW-1185">Reference proteome</keyword>
<feature type="signal peptide" evidence="1">
    <location>
        <begin position="1"/>
        <end position="22"/>
    </location>
</feature>
<evidence type="ECO:0000313" key="3">
    <source>
        <dbReference type="Proteomes" id="UP000190135"/>
    </source>
</evidence>
<dbReference type="Proteomes" id="UP000190135">
    <property type="component" value="Unassembled WGS sequence"/>
</dbReference>
<dbReference type="AlphaFoldDB" id="A0A1T4RPZ6"/>
<dbReference type="EMBL" id="FUXL01000007">
    <property type="protein sequence ID" value="SKA18095.1"/>
    <property type="molecule type" value="Genomic_DNA"/>
</dbReference>
<organism evidence="2 3">
    <name type="scientific">Consotaella salsifontis</name>
    <dbReference type="NCBI Taxonomy" id="1365950"/>
    <lineage>
        <taxon>Bacteria</taxon>
        <taxon>Pseudomonadati</taxon>
        <taxon>Pseudomonadota</taxon>
        <taxon>Alphaproteobacteria</taxon>
        <taxon>Hyphomicrobiales</taxon>
        <taxon>Aurantimonadaceae</taxon>
        <taxon>Consotaella</taxon>
    </lineage>
</organism>
<accession>A0A1T4RPZ6</accession>
<name>A0A1T4RPZ6_9HYPH</name>